<comment type="caution">
    <text evidence="7">The sequence shown here is derived from an EMBL/GenBank/DDBJ whole genome shotgun (WGS) entry which is preliminary data.</text>
</comment>
<sequence length="491" mass="54699">MFRVRRQMDPPCPDLEPWQYFDLIGGTSTGGIIALMLGRLRMGVEECIQEYAKLGEIVFSDRHGPPSEAMFDATKFEEAIKSVIRKKLGKESENAPLMNPLGEDCCKTTANLFHESRSSVAIWQAARATSAAPTFFKPLQLSLPYSTSWIDAGMKYNNPSKALRAEAGKIWGNEYGQLSFNQDISIFLSLGTGFASIARLEATTLHQRISRKFQVPLAAVEVMKNIVSDTESTHVDLANELDHHIYHRFNVAQGLQNVQLFEHEKIEAIKIDTTNYLAQHTKQVTDCVELMAQLPINPSPLAPGPDSDQAFMTSAPGQSEVAALSSRLKALRIDHASFLHNSNKFQSSSSYRDNFAKRLHEASYLGPVLVQADILDKQGRLIHEALEETSSLQPRSTGHSSTSLSSRGDDPSTNLPAWVNRQMESYHRLHEAFVLYRYLLHATELQWTAKSLEHCWVANRLGGLLLVFGLRGDALGLFRTAKAGRVEMLGN</sequence>
<dbReference type="Pfam" id="PF01734">
    <property type="entry name" value="Patatin"/>
    <property type="match status" value="1"/>
</dbReference>
<dbReference type="GO" id="GO:0016042">
    <property type="term" value="P:lipid catabolic process"/>
    <property type="evidence" value="ECO:0007669"/>
    <property type="project" value="UniProtKB-UniRule"/>
</dbReference>
<dbReference type="OMA" id="WTIWEAV"/>
<evidence type="ECO:0000259" key="6">
    <source>
        <dbReference type="PROSITE" id="PS51635"/>
    </source>
</evidence>
<dbReference type="PROSITE" id="PS51635">
    <property type="entry name" value="PNPLA"/>
    <property type="match status" value="1"/>
</dbReference>
<dbReference type="GO" id="GO:0047499">
    <property type="term" value="F:calcium-independent phospholipase A2 activity"/>
    <property type="evidence" value="ECO:0007669"/>
    <property type="project" value="TreeGrafter"/>
</dbReference>
<dbReference type="Proteomes" id="UP000243081">
    <property type="component" value="Unassembled WGS sequence"/>
</dbReference>
<comment type="caution">
    <text evidence="4">Lacks conserved residue(s) required for the propagation of feature annotation.</text>
</comment>
<dbReference type="PANTHER" id="PTHR24185">
    <property type="entry name" value="CALCIUM-INDEPENDENT PHOSPHOLIPASE A2-GAMMA"/>
    <property type="match status" value="1"/>
</dbReference>
<reference evidence="7 8" key="1">
    <citation type="submission" date="2016-03" db="EMBL/GenBank/DDBJ databases">
        <title>Fine-scale spatial genetic structure of a fungal parasite of coffee scale insects.</title>
        <authorList>
            <person name="Jackson D."/>
            <person name="Zemenick K.A."/>
            <person name="Malloure B."/>
            <person name="Quandt C.A."/>
            <person name="James T.Y."/>
        </authorList>
    </citation>
    <scope>NUCLEOTIDE SEQUENCE [LARGE SCALE GENOMIC DNA]</scope>
    <source>
        <strain evidence="7 8">UM487</strain>
    </source>
</reference>
<keyword evidence="2 4" id="KW-0442">Lipid degradation</keyword>
<feature type="active site" description="Proton acceptor" evidence="4">
    <location>
        <position position="151"/>
    </location>
</feature>
<dbReference type="AlphaFoldDB" id="A0A179I8X0"/>
<dbReference type="OrthoDB" id="1658288at2759"/>
<accession>A0A179I8X0</accession>
<dbReference type="InterPro" id="IPR002641">
    <property type="entry name" value="PNPLA_dom"/>
</dbReference>
<feature type="domain" description="PNPLA" evidence="6">
    <location>
        <begin position="1"/>
        <end position="164"/>
    </location>
</feature>
<dbReference type="InterPro" id="IPR016035">
    <property type="entry name" value="Acyl_Trfase/lysoPLipase"/>
</dbReference>
<proteinExistence type="predicted"/>
<evidence type="ECO:0000256" key="3">
    <source>
        <dbReference type="ARBA" id="ARBA00023098"/>
    </source>
</evidence>
<evidence type="ECO:0000256" key="1">
    <source>
        <dbReference type="ARBA" id="ARBA00022801"/>
    </source>
</evidence>
<organism evidence="7 8">
    <name type="scientific">Cordyceps confragosa</name>
    <name type="common">Lecanicillium lecanii</name>
    <dbReference type="NCBI Taxonomy" id="2714763"/>
    <lineage>
        <taxon>Eukaryota</taxon>
        <taxon>Fungi</taxon>
        <taxon>Dikarya</taxon>
        <taxon>Ascomycota</taxon>
        <taxon>Pezizomycotina</taxon>
        <taxon>Sordariomycetes</taxon>
        <taxon>Hypocreomycetidae</taxon>
        <taxon>Hypocreales</taxon>
        <taxon>Cordycipitaceae</taxon>
        <taxon>Akanthomyces</taxon>
    </lineage>
</organism>
<evidence type="ECO:0000256" key="2">
    <source>
        <dbReference type="ARBA" id="ARBA00022963"/>
    </source>
</evidence>
<name>A0A179I8X0_CORDF</name>
<dbReference type="GO" id="GO:0046486">
    <property type="term" value="P:glycerolipid metabolic process"/>
    <property type="evidence" value="ECO:0007669"/>
    <property type="project" value="UniProtKB-ARBA"/>
</dbReference>
<evidence type="ECO:0000313" key="7">
    <source>
        <dbReference type="EMBL" id="OAQ99127.1"/>
    </source>
</evidence>
<gene>
    <name evidence="7" type="ORF">LLEC1_03559</name>
</gene>
<keyword evidence="1 4" id="KW-0378">Hydrolase</keyword>
<dbReference type="Gene3D" id="3.40.1090.10">
    <property type="entry name" value="Cytosolic phospholipase A2 catalytic domain"/>
    <property type="match status" value="1"/>
</dbReference>
<dbReference type="EMBL" id="LUKN01002409">
    <property type="protein sequence ID" value="OAQ99127.1"/>
    <property type="molecule type" value="Genomic_DNA"/>
</dbReference>
<feature type="region of interest" description="Disordered" evidence="5">
    <location>
        <begin position="387"/>
        <end position="411"/>
    </location>
</feature>
<dbReference type="SUPFAM" id="SSF52151">
    <property type="entry name" value="FabD/lysophospholipase-like"/>
    <property type="match status" value="1"/>
</dbReference>
<evidence type="ECO:0000256" key="5">
    <source>
        <dbReference type="SAM" id="MobiDB-lite"/>
    </source>
</evidence>
<dbReference type="GO" id="GO:0016020">
    <property type="term" value="C:membrane"/>
    <property type="evidence" value="ECO:0007669"/>
    <property type="project" value="TreeGrafter"/>
</dbReference>
<feature type="compositionally biased region" description="Low complexity" evidence="5">
    <location>
        <begin position="394"/>
        <end position="406"/>
    </location>
</feature>
<keyword evidence="8" id="KW-1185">Reference proteome</keyword>
<evidence type="ECO:0000313" key="8">
    <source>
        <dbReference type="Proteomes" id="UP000243081"/>
    </source>
</evidence>
<dbReference type="GO" id="GO:0019369">
    <property type="term" value="P:arachidonate metabolic process"/>
    <property type="evidence" value="ECO:0007669"/>
    <property type="project" value="TreeGrafter"/>
</dbReference>
<feature type="short sequence motif" description="GXSXG" evidence="4">
    <location>
        <begin position="26"/>
        <end position="30"/>
    </location>
</feature>
<evidence type="ECO:0000256" key="4">
    <source>
        <dbReference type="PROSITE-ProRule" id="PRU01161"/>
    </source>
</evidence>
<protein>
    <recommendedName>
        <fullName evidence="6">PNPLA domain-containing protein</fullName>
    </recommendedName>
</protein>
<dbReference type="PANTHER" id="PTHR24185:SF1">
    <property type="entry name" value="CALCIUM-INDEPENDENT PHOSPHOLIPASE A2-GAMMA"/>
    <property type="match status" value="1"/>
</dbReference>
<keyword evidence="3 4" id="KW-0443">Lipid metabolism</keyword>
<feature type="active site" description="Nucleophile" evidence="4">
    <location>
        <position position="28"/>
    </location>
</feature>